<sequence length="346" mass="38872">MPVSPLTTISGVDGIVNQDRVNHLNCRKGQLLAVTASRSPWSDLLLYGALGSTFAIYRHCFRRGGYRWDFPAPYVVDEDLALLGFQAPRLAKLDLADVRAGLPDFIARDQPVFFDAPRGDFGYWVDFMRRTGTVPEEYRELHSYLVGGLSADGETVLIVDNTTDNLQFQRFEIPMADLVAGYAREPQRWFLDCQTLIRTGEPDFAGFVARYRAFVESWQDGFEIYDLIADSLPSERTRFEHTYQTPSVNSLALLAGSRGMFQRFLRHTGHSPQLAHRYERLASAIALLQDQAARFHGGAADVSLDDMRRDLHALRLREQDTARLLRADLGRGPVSFPAADALAGRA</sequence>
<name>A0A561VGS9_ACTTI</name>
<comment type="caution">
    <text evidence="1">The sequence shown here is derived from an EMBL/GenBank/DDBJ whole genome shotgun (WGS) entry which is preliminary data.</text>
</comment>
<dbReference type="EMBL" id="VIWY01000007">
    <property type="protein sequence ID" value="TWG10813.1"/>
    <property type="molecule type" value="Genomic_DNA"/>
</dbReference>
<reference evidence="1 2" key="1">
    <citation type="submission" date="2019-06" db="EMBL/GenBank/DDBJ databases">
        <title>Sequencing the genomes of 1000 actinobacteria strains.</title>
        <authorList>
            <person name="Klenk H.-P."/>
        </authorList>
    </citation>
    <scope>NUCLEOTIDE SEQUENCE [LARGE SCALE GENOMIC DNA]</scope>
    <source>
        <strain evidence="1 2">DSM 43866</strain>
    </source>
</reference>
<dbReference type="AlphaFoldDB" id="A0A561VGS9"/>
<evidence type="ECO:0008006" key="3">
    <source>
        <dbReference type="Google" id="ProtNLM"/>
    </source>
</evidence>
<evidence type="ECO:0000313" key="2">
    <source>
        <dbReference type="Proteomes" id="UP000320239"/>
    </source>
</evidence>
<dbReference type="RefSeq" id="WP_122976475.1">
    <property type="nucleotide sequence ID" value="NZ_BOMX01000064.1"/>
</dbReference>
<gene>
    <name evidence="1" type="ORF">FHX34_107310</name>
</gene>
<accession>A0A561VGS9</accession>
<organism evidence="1 2">
    <name type="scientific">Actinoplanes teichomyceticus</name>
    <dbReference type="NCBI Taxonomy" id="1867"/>
    <lineage>
        <taxon>Bacteria</taxon>
        <taxon>Bacillati</taxon>
        <taxon>Actinomycetota</taxon>
        <taxon>Actinomycetes</taxon>
        <taxon>Micromonosporales</taxon>
        <taxon>Micromonosporaceae</taxon>
        <taxon>Actinoplanes</taxon>
    </lineage>
</organism>
<proteinExistence type="predicted"/>
<keyword evidence="2" id="KW-1185">Reference proteome</keyword>
<evidence type="ECO:0000313" key="1">
    <source>
        <dbReference type="EMBL" id="TWG10813.1"/>
    </source>
</evidence>
<dbReference type="OrthoDB" id="4051399at2"/>
<protein>
    <recommendedName>
        <fullName evidence="3">Butirosin biosynthesis protein H-like</fullName>
    </recommendedName>
</protein>
<dbReference type="Proteomes" id="UP000320239">
    <property type="component" value="Unassembled WGS sequence"/>
</dbReference>